<keyword evidence="1" id="KW-0479">Metal-binding</keyword>
<feature type="domain" description="Zn(2)-C6 fungal-type" evidence="3">
    <location>
        <begin position="51"/>
        <end position="81"/>
    </location>
</feature>
<dbReference type="PROSITE" id="PS50048">
    <property type="entry name" value="ZN2_CY6_FUNGAL_2"/>
    <property type="match status" value="1"/>
</dbReference>
<name>A0A0D2AN75_9PEZI</name>
<dbReference type="AlphaFoldDB" id="A0A0D2AN75"/>
<sequence length="709" mass="80707">MSSCGASALGNPRLRPLLPAPVPDESAVKASSFLVTSQHVAVPKRRSIGVACEECRRLKIKCDGVRPRCSKCAKRRVECVYNTLECETHVQGIKRKYSELAEKVSVYEELFDALRTRTEDESRMVLLKLRAGASPGSIVRQIKDGDLLLQLSLVPETCTRYDFPYISQMPRRLRTPTNIYLSSVLYEAACPSTASLSAVGRVSRSYHSPYVKPYHAAEMIDAQLADAKPSNWTAVSSNDAMLRRLLEKFFLHDYPRYVSFHKDTFLVDMKNGRHEHCSSLLVNAILASACRSDQSLPDRSRYGNPHGLAYKFFAEARRLWELEAGRSKLTTIQAALVMNTIYAADGVDRVGFTYLLQATAMAHDIKLFATVDANVTVWNAASRLFTAWGLFNWQAQHCYYLFRPPLLLRSPPPLPDPSPGLKFYPEILIRYPSDQLLFSLSFGYSFKVVCEFRSIMNDLTLELLEANNVAKKLSWERAISYRDRLEAWYRSLPPPLSPRSLIMPTHFTIHSEYYGMLVILFSVQTLRDDVNGEDAESRERLRKSQEIITDSLIQLETLLRLYYLRHGYEQYDPFAMHFLVLLANSALGAIQSTAESSLDLEAEESFRSTLVLCMKGIYDQSKNFYVAEVIYRLLQARLRAQDRSLIERYVSVDFTARDDRIMSQELQAQWVVPTPARNGDPDGSRLEKMTAEYQQLSMDCENEAHKDGL</sequence>
<dbReference type="Proteomes" id="UP000053259">
    <property type="component" value="Unassembled WGS sequence"/>
</dbReference>
<dbReference type="InterPro" id="IPR036864">
    <property type="entry name" value="Zn2-C6_fun-type_DNA-bd_sf"/>
</dbReference>
<dbReference type="GO" id="GO:0006351">
    <property type="term" value="P:DNA-templated transcription"/>
    <property type="evidence" value="ECO:0007669"/>
    <property type="project" value="InterPro"/>
</dbReference>
<organism evidence="4 5">
    <name type="scientific">Verruconis gallopava</name>
    <dbReference type="NCBI Taxonomy" id="253628"/>
    <lineage>
        <taxon>Eukaryota</taxon>
        <taxon>Fungi</taxon>
        <taxon>Dikarya</taxon>
        <taxon>Ascomycota</taxon>
        <taxon>Pezizomycotina</taxon>
        <taxon>Dothideomycetes</taxon>
        <taxon>Pleosporomycetidae</taxon>
        <taxon>Venturiales</taxon>
        <taxon>Sympoventuriaceae</taxon>
        <taxon>Verruconis</taxon>
    </lineage>
</organism>
<dbReference type="CDD" id="cd12148">
    <property type="entry name" value="fungal_TF_MHR"/>
    <property type="match status" value="1"/>
</dbReference>
<dbReference type="InterPro" id="IPR001138">
    <property type="entry name" value="Zn2Cys6_DnaBD"/>
</dbReference>
<dbReference type="EMBL" id="KN847562">
    <property type="protein sequence ID" value="KIW00564.1"/>
    <property type="molecule type" value="Genomic_DNA"/>
</dbReference>
<dbReference type="RefSeq" id="XP_016210433.1">
    <property type="nucleotide sequence ID" value="XM_016361751.1"/>
</dbReference>
<evidence type="ECO:0000256" key="2">
    <source>
        <dbReference type="ARBA" id="ARBA00023242"/>
    </source>
</evidence>
<dbReference type="GO" id="GO:0008270">
    <property type="term" value="F:zinc ion binding"/>
    <property type="evidence" value="ECO:0007669"/>
    <property type="project" value="InterPro"/>
</dbReference>
<evidence type="ECO:0000256" key="1">
    <source>
        <dbReference type="ARBA" id="ARBA00022723"/>
    </source>
</evidence>
<dbReference type="VEuPathDB" id="FungiDB:PV09_07918"/>
<dbReference type="PANTHER" id="PTHR47256:SF1">
    <property type="entry name" value="ZN(II)2CYS6 TRANSCRIPTION FACTOR (EUROFUNG)"/>
    <property type="match status" value="1"/>
</dbReference>
<dbReference type="Pfam" id="PF04082">
    <property type="entry name" value="Fungal_trans"/>
    <property type="match status" value="1"/>
</dbReference>
<proteinExistence type="predicted"/>
<dbReference type="GO" id="GO:0000981">
    <property type="term" value="F:DNA-binding transcription factor activity, RNA polymerase II-specific"/>
    <property type="evidence" value="ECO:0007669"/>
    <property type="project" value="InterPro"/>
</dbReference>
<reference evidence="4 5" key="1">
    <citation type="submission" date="2015-01" db="EMBL/GenBank/DDBJ databases">
        <title>The Genome Sequence of Ochroconis gallopava CBS43764.</title>
        <authorList>
            <consortium name="The Broad Institute Genomics Platform"/>
            <person name="Cuomo C."/>
            <person name="de Hoog S."/>
            <person name="Gorbushina A."/>
            <person name="Stielow B."/>
            <person name="Teixiera M."/>
            <person name="Abouelleil A."/>
            <person name="Chapman S.B."/>
            <person name="Priest M."/>
            <person name="Young S.K."/>
            <person name="Wortman J."/>
            <person name="Nusbaum C."/>
            <person name="Birren B."/>
        </authorList>
    </citation>
    <scope>NUCLEOTIDE SEQUENCE [LARGE SCALE GENOMIC DNA]</scope>
    <source>
        <strain evidence="4 5">CBS 43764</strain>
    </source>
</reference>
<dbReference type="GeneID" id="27315891"/>
<dbReference type="InterPro" id="IPR007219">
    <property type="entry name" value="XnlR_reg_dom"/>
</dbReference>
<evidence type="ECO:0000259" key="3">
    <source>
        <dbReference type="PROSITE" id="PS50048"/>
    </source>
</evidence>
<dbReference type="Gene3D" id="4.10.240.10">
    <property type="entry name" value="Zn(2)-C6 fungal-type DNA-binding domain"/>
    <property type="match status" value="1"/>
</dbReference>
<accession>A0A0D2AN75</accession>
<dbReference type="SMART" id="SM00066">
    <property type="entry name" value="GAL4"/>
    <property type="match status" value="1"/>
</dbReference>
<dbReference type="PANTHER" id="PTHR47256">
    <property type="entry name" value="ZN(II)2CYS6 TRANSCRIPTION FACTOR (EUROFUNG)-RELATED"/>
    <property type="match status" value="1"/>
</dbReference>
<dbReference type="CDD" id="cd00067">
    <property type="entry name" value="GAL4"/>
    <property type="match status" value="1"/>
</dbReference>
<evidence type="ECO:0000313" key="5">
    <source>
        <dbReference type="Proteomes" id="UP000053259"/>
    </source>
</evidence>
<dbReference type="HOGENOM" id="CLU_007003_1_0_1"/>
<evidence type="ECO:0000313" key="4">
    <source>
        <dbReference type="EMBL" id="KIW00564.1"/>
    </source>
</evidence>
<dbReference type="STRING" id="253628.A0A0D2AN75"/>
<dbReference type="InParanoid" id="A0A0D2AN75"/>
<keyword evidence="5" id="KW-1185">Reference proteome</keyword>
<dbReference type="InterPro" id="IPR053187">
    <property type="entry name" value="Notoamide_regulator"/>
</dbReference>
<dbReference type="OrthoDB" id="426882at2759"/>
<dbReference type="GO" id="GO:0003677">
    <property type="term" value="F:DNA binding"/>
    <property type="evidence" value="ECO:0007669"/>
    <property type="project" value="InterPro"/>
</dbReference>
<dbReference type="SUPFAM" id="SSF57701">
    <property type="entry name" value="Zn2/Cys6 DNA-binding domain"/>
    <property type="match status" value="1"/>
</dbReference>
<dbReference type="Pfam" id="PF00172">
    <property type="entry name" value="Zn_clus"/>
    <property type="match status" value="1"/>
</dbReference>
<protein>
    <recommendedName>
        <fullName evidence="3">Zn(2)-C6 fungal-type domain-containing protein</fullName>
    </recommendedName>
</protein>
<keyword evidence="2" id="KW-0539">Nucleus</keyword>
<dbReference type="PROSITE" id="PS00463">
    <property type="entry name" value="ZN2_CY6_FUNGAL_1"/>
    <property type="match status" value="1"/>
</dbReference>
<gene>
    <name evidence="4" type="ORF">PV09_07918</name>
</gene>